<evidence type="ECO:0000313" key="3">
    <source>
        <dbReference type="Proteomes" id="UP001595075"/>
    </source>
</evidence>
<dbReference type="Proteomes" id="UP001595075">
    <property type="component" value="Unassembled WGS sequence"/>
</dbReference>
<dbReference type="EMBL" id="JAZHXI010000003">
    <property type="protein sequence ID" value="KAL2073278.1"/>
    <property type="molecule type" value="Genomic_DNA"/>
</dbReference>
<feature type="compositionally biased region" description="Polar residues" evidence="1">
    <location>
        <begin position="85"/>
        <end position="96"/>
    </location>
</feature>
<proteinExistence type="predicted"/>
<organism evidence="2 3">
    <name type="scientific">Oculimacula yallundae</name>
    <dbReference type="NCBI Taxonomy" id="86028"/>
    <lineage>
        <taxon>Eukaryota</taxon>
        <taxon>Fungi</taxon>
        <taxon>Dikarya</taxon>
        <taxon>Ascomycota</taxon>
        <taxon>Pezizomycotina</taxon>
        <taxon>Leotiomycetes</taxon>
        <taxon>Helotiales</taxon>
        <taxon>Ploettnerulaceae</taxon>
        <taxon>Oculimacula</taxon>
    </lineage>
</organism>
<reference evidence="2 3" key="1">
    <citation type="journal article" date="2024" name="Commun. Biol.">
        <title>Comparative genomic analysis of thermophilic fungi reveals convergent evolutionary adaptations and gene losses.</title>
        <authorList>
            <person name="Steindorff A.S."/>
            <person name="Aguilar-Pontes M.V."/>
            <person name="Robinson A.J."/>
            <person name="Andreopoulos B."/>
            <person name="LaButti K."/>
            <person name="Kuo A."/>
            <person name="Mondo S."/>
            <person name="Riley R."/>
            <person name="Otillar R."/>
            <person name="Haridas S."/>
            <person name="Lipzen A."/>
            <person name="Grimwood J."/>
            <person name="Schmutz J."/>
            <person name="Clum A."/>
            <person name="Reid I.D."/>
            <person name="Moisan M.C."/>
            <person name="Butler G."/>
            <person name="Nguyen T.T.M."/>
            <person name="Dewar K."/>
            <person name="Conant G."/>
            <person name="Drula E."/>
            <person name="Henrissat B."/>
            <person name="Hansel C."/>
            <person name="Singer S."/>
            <person name="Hutchinson M.I."/>
            <person name="de Vries R.P."/>
            <person name="Natvig D.O."/>
            <person name="Powell A.J."/>
            <person name="Tsang A."/>
            <person name="Grigoriev I.V."/>
        </authorList>
    </citation>
    <scope>NUCLEOTIDE SEQUENCE [LARGE SCALE GENOMIC DNA]</scope>
    <source>
        <strain evidence="2 3">CBS 494.80</strain>
    </source>
</reference>
<gene>
    <name evidence="2" type="ORF">VTL71DRAFT_10602</name>
</gene>
<feature type="region of interest" description="Disordered" evidence="1">
    <location>
        <begin position="1"/>
        <end position="55"/>
    </location>
</feature>
<feature type="region of interest" description="Disordered" evidence="1">
    <location>
        <begin position="179"/>
        <end position="216"/>
    </location>
</feature>
<protein>
    <submittedName>
        <fullName evidence="2">Uncharacterized protein</fullName>
    </submittedName>
</protein>
<evidence type="ECO:0000313" key="2">
    <source>
        <dbReference type="EMBL" id="KAL2073278.1"/>
    </source>
</evidence>
<keyword evidence="3" id="KW-1185">Reference proteome</keyword>
<evidence type="ECO:0000256" key="1">
    <source>
        <dbReference type="SAM" id="MobiDB-lite"/>
    </source>
</evidence>
<feature type="region of interest" description="Disordered" evidence="1">
    <location>
        <begin position="71"/>
        <end position="106"/>
    </location>
</feature>
<name>A0ABR4CTG8_9HELO</name>
<feature type="compositionally biased region" description="Polar residues" evidence="1">
    <location>
        <begin position="1"/>
        <end position="16"/>
    </location>
</feature>
<accession>A0ABR4CTG8</accession>
<sequence length="216" mass="23872">MQHQNTNRASASNALVHQSRRARDSTASKSSTNSSIFDTGNPDPPSSPISITSDLDESTLRWIDIRAMDQKFKSSPFPPHDRSSRAQTIPSTPIRSSTKREDGKSEYGMLRPRNIGVEKKGECKNGRCTCSCHVRNHRRRRTGGYRVRDHHVDSVLPTPPPSPDIGPLLRRLGHLAEVSSGSEQRNCTGRGVGGRVRRSRNGRRSTVMDSSAEAGF</sequence>
<comment type="caution">
    <text evidence="2">The sequence shown here is derived from an EMBL/GenBank/DDBJ whole genome shotgun (WGS) entry which is preliminary data.</text>
</comment>